<evidence type="ECO:0000313" key="3">
    <source>
        <dbReference type="Proteomes" id="UP001302812"/>
    </source>
</evidence>
<name>A0AAN6THA4_9PEZI</name>
<proteinExistence type="predicted"/>
<dbReference type="Gene3D" id="3.40.50.1110">
    <property type="entry name" value="SGNH hydrolase"/>
    <property type="match status" value="1"/>
</dbReference>
<dbReference type="InterPro" id="IPR001087">
    <property type="entry name" value="GDSL"/>
</dbReference>
<dbReference type="CDD" id="cd00229">
    <property type="entry name" value="SGNH_hydrolase"/>
    <property type="match status" value="1"/>
</dbReference>
<gene>
    <name evidence="2" type="ORF">N656DRAFT_777623</name>
</gene>
<dbReference type="SUPFAM" id="SSF52266">
    <property type="entry name" value="SGNH hydrolase"/>
    <property type="match status" value="1"/>
</dbReference>
<reference evidence="2" key="2">
    <citation type="submission" date="2023-05" db="EMBL/GenBank/DDBJ databases">
        <authorList>
            <consortium name="Lawrence Berkeley National Laboratory"/>
            <person name="Steindorff A."/>
            <person name="Hensen N."/>
            <person name="Bonometti L."/>
            <person name="Westerberg I."/>
            <person name="Brannstrom I.O."/>
            <person name="Guillou S."/>
            <person name="Cros-Aarteil S."/>
            <person name="Calhoun S."/>
            <person name="Haridas S."/>
            <person name="Kuo A."/>
            <person name="Mondo S."/>
            <person name="Pangilinan J."/>
            <person name="Riley R."/>
            <person name="Labutti K."/>
            <person name="Andreopoulos B."/>
            <person name="Lipzen A."/>
            <person name="Chen C."/>
            <person name="Yanf M."/>
            <person name="Daum C."/>
            <person name="Ng V."/>
            <person name="Clum A."/>
            <person name="Ohm R."/>
            <person name="Martin F."/>
            <person name="Silar P."/>
            <person name="Natvig D."/>
            <person name="Lalanne C."/>
            <person name="Gautier V."/>
            <person name="Ament-Velasquez S.L."/>
            <person name="Kruys A."/>
            <person name="Hutchinson M.I."/>
            <person name="Powell A.J."/>
            <person name="Barry K."/>
            <person name="Miller A.N."/>
            <person name="Grigoriev I.V."/>
            <person name="Debuchy R."/>
            <person name="Gladieux P."/>
            <person name="Thoren M.H."/>
            <person name="Johannesson H."/>
        </authorList>
    </citation>
    <scope>NUCLEOTIDE SEQUENCE</scope>
    <source>
        <strain evidence="2">CBS 508.74</strain>
    </source>
</reference>
<dbReference type="EMBL" id="MU853337">
    <property type="protein sequence ID" value="KAK4114423.1"/>
    <property type="molecule type" value="Genomic_DNA"/>
</dbReference>
<protein>
    <recommendedName>
        <fullName evidence="4">SGNH hydrolase-type esterase domain-containing protein</fullName>
    </recommendedName>
</protein>
<reference evidence="2" key="1">
    <citation type="journal article" date="2023" name="Mol. Phylogenet. Evol.">
        <title>Genome-scale phylogeny and comparative genomics of the fungal order Sordariales.</title>
        <authorList>
            <person name="Hensen N."/>
            <person name="Bonometti L."/>
            <person name="Westerberg I."/>
            <person name="Brannstrom I.O."/>
            <person name="Guillou S."/>
            <person name="Cros-Aarteil S."/>
            <person name="Calhoun S."/>
            <person name="Haridas S."/>
            <person name="Kuo A."/>
            <person name="Mondo S."/>
            <person name="Pangilinan J."/>
            <person name="Riley R."/>
            <person name="LaButti K."/>
            <person name="Andreopoulos B."/>
            <person name="Lipzen A."/>
            <person name="Chen C."/>
            <person name="Yan M."/>
            <person name="Daum C."/>
            <person name="Ng V."/>
            <person name="Clum A."/>
            <person name="Steindorff A."/>
            <person name="Ohm R.A."/>
            <person name="Martin F."/>
            <person name="Silar P."/>
            <person name="Natvig D.O."/>
            <person name="Lalanne C."/>
            <person name="Gautier V."/>
            <person name="Ament-Velasquez S.L."/>
            <person name="Kruys A."/>
            <person name="Hutchinson M.I."/>
            <person name="Powell A.J."/>
            <person name="Barry K."/>
            <person name="Miller A.N."/>
            <person name="Grigoriev I.V."/>
            <person name="Debuchy R."/>
            <person name="Gladieux P."/>
            <person name="Hiltunen Thoren M."/>
            <person name="Johannesson H."/>
        </authorList>
    </citation>
    <scope>NUCLEOTIDE SEQUENCE</scope>
    <source>
        <strain evidence="2">CBS 508.74</strain>
    </source>
</reference>
<feature type="region of interest" description="Disordered" evidence="1">
    <location>
        <begin position="151"/>
        <end position="175"/>
    </location>
</feature>
<dbReference type="Pfam" id="PF00657">
    <property type="entry name" value="Lipase_GDSL"/>
    <property type="match status" value="1"/>
</dbReference>
<dbReference type="AlphaFoldDB" id="A0AAN6THA4"/>
<comment type="caution">
    <text evidence="2">The sequence shown here is derived from an EMBL/GenBank/DDBJ whole genome shotgun (WGS) entry which is preliminary data.</text>
</comment>
<evidence type="ECO:0000313" key="2">
    <source>
        <dbReference type="EMBL" id="KAK4114423.1"/>
    </source>
</evidence>
<dbReference type="GeneID" id="89938983"/>
<keyword evidence="3" id="KW-1185">Reference proteome</keyword>
<evidence type="ECO:0008006" key="4">
    <source>
        <dbReference type="Google" id="ProtNLM"/>
    </source>
</evidence>
<sequence length="334" mass="36322">MANPGETATTQTNPLTAPQSQIMSTSTTPKSNPQAELIASLTNPLRPFAKYKLRSYQTAHTAHLPLLQHHHQNHYQRPTVVLLGDSMFERMTTTGASPNLVAPWPSAAMLPDDQLPPGMERLEGVFNAGVGGDRIQNVAFRLVGHGHGVGLTQSSDPEARAGSAGVEVTDNGDGEVGEEREELTGLMQALVDCGAAVKLWVVQMGTNNLTVKKGLVDKDVEAMKVLLRGLLAFPLTGMEEGRESMVLVTGLFYRRDVSRALVDEANKKLVVMVKELNEEVQREGVVFLPATEKVKTEEHLVDHVHLSLEGYQLWVRELFPAVVSLLEKVGGDPA</sequence>
<dbReference type="RefSeq" id="XP_064671993.1">
    <property type="nucleotide sequence ID" value="XM_064814858.1"/>
</dbReference>
<dbReference type="GO" id="GO:0016788">
    <property type="term" value="F:hydrolase activity, acting on ester bonds"/>
    <property type="evidence" value="ECO:0007669"/>
    <property type="project" value="InterPro"/>
</dbReference>
<evidence type="ECO:0000256" key="1">
    <source>
        <dbReference type="SAM" id="MobiDB-lite"/>
    </source>
</evidence>
<dbReference type="Proteomes" id="UP001302812">
    <property type="component" value="Unassembled WGS sequence"/>
</dbReference>
<organism evidence="2 3">
    <name type="scientific">Canariomyces notabilis</name>
    <dbReference type="NCBI Taxonomy" id="2074819"/>
    <lineage>
        <taxon>Eukaryota</taxon>
        <taxon>Fungi</taxon>
        <taxon>Dikarya</taxon>
        <taxon>Ascomycota</taxon>
        <taxon>Pezizomycotina</taxon>
        <taxon>Sordariomycetes</taxon>
        <taxon>Sordariomycetidae</taxon>
        <taxon>Sordariales</taxon>
        <taxon>Chaetomiaceae</taxon>
        <taxon>Canariomyces</taxon>
    </lineage>
</organism>
<dbReference type="InterPro" id="IPR036514">
    <property type="entry name" value="SGNH_hydro_sf"/>
</dbReference>
<accession>A0AAN6THA4</accession>
<feature type="region of interest" description="Disordered" evidence="1">
    <location>
        <begin position="1"/>
        <end position="33"/>
    </location>
</feature>